<dbReference type="GO" id="GO:0072344">
    <property type="term" value="P:rescue of stalled ribosome"/>
    <property type="evidence" value="ECO:0007669"/>
    <property type="project" value="UniProtKB-UniRule"/>
</dbReference>
<feature type="binding site" evidence="8">
    <location>
        <position position="66"/>
    </location>
    <ligand>
        <name>tRNA</name>
        <dbReference type="ChEBI" id="CHEBI:17843"/>
    </ligand>
</feature>
<comment type="function">
    <text evidence="8">Hydrolyzes ribosome-free peptidyl-tRNAs (with 1 or more amino acids incorporated), which drop off the ribosome during protein synthesis, or as a result of ribosome stalling.</text>
</comment>
<feature type="binding site" evidence="8">
    <location>
        <position position="64"/>
    </location>
    <ligand>
        <name>tRNA</name>
        <dbReference type="ChEBI" id="CHEBI:17843"/>
    </ligand>
</feature>
<evidence type="ECO:0000256" key="3">
    <source>
        <dbReference type="ARBA" id="ARBA00022801"/>
    </source>
</evidence>
<dbReference type="Gene3D" id="3.40.50.1470">
    <property type="entry name" value="Peptidyl-tRNA hydrolase"/>
    <property type="match status" value="1"/>
</dbReference>
<proteinExistence type="inferred from homology"/>
<evidence type="ECO:0000256" key="10">
    <source>
        <dbReference type="RuleBase" id="RU004320"/>
    </source>
</evidence>
<dbReference type="HAMAP" id="MF_00083">
    <property type="entry name" value="Pept_tRNA_hydro_bact"/>
    <property type="match status" value="1"/>
</dbReference>
<evidence type="ECO:0000313" key="12">
    <source>
        <dbReference type="Proteomes" id="UP000319353"/>
    </source>
</evidence>
<reference evidence="11 12" key="1">
    <citation type="journal article" date="2019" name="Nat. Microbiol.">
        <title>Mediterranean grassland soil C-N compound turnover is dependent on rainfall and depth, and is mediated by genomically divergent microorganisms.</title>
        <authorList>
            <person name="Diamond S."/>
            <person name="Andeer P.F."/>
            <person name="Li Z."/>
            <person name="Crits-Christoph A."/>
            <person name="Burstein D."/>
            <person name="Anantharaman K."/>
            <person name="Lane K.R."/>
            <person name="Thomas B.C."/>
            <person name="Pan C."/>
            <person name="Northen T.R."/>
            <person name="Banfield J.F."/>
        </authorList>
    </citation>
    <scope>NUCLEOTIDE SEQUENCE [LARGE SCALE GENOMIC DNA]</scope>
    <source>
        <strain evidence="11">NP_4</strain>
    </source>
</reference>
<dbReference type="CDD" id="cd00462">
    <property type="entry name" value="PTH"/>
    <property type="match status" value="1"/>
</dbReference>
<comment type="catalytic activity">
    <reaction evidence="6 8 9">
        <text>an N-acyl-L-alpha-aminoacyl-tRNA + H2O = an N-acyl-L-amino acid + a tRNA + H(+)</text>
        <dbReference type="Rhea" id="RHEA:54448"/>
        <dbReference type="Rhea" id="RHEA-COMP:10123"/>
        <dbReference type="Rhea" id="RHEA-COMP:13883"/>
        <dbReference type="ChEBI" id="CHEBI:15377"/>
        <dbReference type="ChEBI" id="CHEBI:15378"/>
        <dbReference type="ChEBI" id="CHEBI:59874"/>
        <dbReference type="ChEBI" id="CHEBI:78442"/>
        <dbReference type="ChEBI" id="CHEBI:138191"/>
        <dbReference type="EC" id="3.1.1.29"/>
    </reaction>
</comment>
<dbReference type="EMBL" id="VBAL01000056">
    <property type="protein sequence ID" value="TMJ03853.1"/>
    <property type="molecule type" value="Genomic_DNA"/>
</dbReference>
<evidence type="ECO:0000256" key="6">
    <source>
        <dbReference type="ARBA" id="ARBA00048707"/>
    </source>
</evidence>
<keyword evidence="2 8" id="KW-0820">tRNA-binding</keyword>
<evidence type="ECO:0000256" key="8">
    <source>
        <dbReference type="HAMAP-Rule" id="MF_00083"/>
    </source>
</evidence>
<dbReference type="SUPFAM" id="SSF53178">
    <property type="entry name" value="Peptidyl-tRNA hydrolase-like"/>
    <property type="match status" value="1"/>
</dbReference>
<dbReference type="GO" id="GO:0005737">
    <property type="term" value="C:cytoplasm"/>
    <property type="evidence" value="ECO:0007669"/>
    <property type="project" value="UniProtKB-SubCell"/>
</dbReference>
<feature type="active site" description="Proton acceptor" evidence="8">
    <location>
        <position position="19"/>
    </location>
</feature>
<protein>
    <recommendedName>
        <fullName evidence="7 8">Peptidyl-tRNA hydrolase</fullName>
        <shortName evidence="8">Pth</shortName>
        <ecNumber evidence="1 8">3.1.1.29</ecNumber>
    </recommendedName>
</protein>
<dbReference type="PANTHER" id="PTHR17224:SF1">
    <property type="entry name" value="PEPTIDYL-TRNA HYDROLASE"/>
    <property type="match status" value="1"/>
</dbReference>
<dbReference type="PROSITE" id="PS01195">
    <property type="entry name" value="PEPT_TRNA_HYDROL_1"/>
    <property type="match status" value="1"/>
</dbReference>
<comment type="similarity">
    <text evidence="5 8 10">Belongs to the PTH family.</text>
</comment>
<comment type="subunit">
    <text evidence="8">Monomer.</text>
</comment>
<sequence>MKLIIGLGNPDRRYRHTRHNVGWEVIDRVGRRLGIAVDQDDGWATVGAGTVGRRRVLLAKPQTYVNLSGTAVADLRRRHRVKIEDLVVVVDDLDLPLGRLRLRPGGSHGGHNGLRSIIDALGSDAFPRLRVGIGRPPEGMDPAQFVLTPFTAEERATMDPALERAAEAIETVIREGLQAAMNRFNAKPAAVSR</sequence>
<dbReference type="InterPro" id="IPR018171">
    <property type="entry name" value="Pept_tRNA_hydro_CS"/>
</dbReference>
<feature type="binding site" evidence="8">
    <location>
        <position position="112"/>
    </location>
    <ligand>
        <name>tRNA</name>
        <dbReference type="ChEBI" id="CHEBI:17843"/>
    </ligand>
</feature>
<comment type="subcellular location">
    <subcellularLocation>
        <location evidence="8">Cytoplasm</location>
    </subcellularLocation>
</comment>
<accession>A0A537L785</accession>
<feature type="site" description="Discriminates between blocked and unblocked aminoacyl-tRNA" evidence="8">
    <location>
        <position position="9"/>
    </location>
</feature>
<evidence type="ECO:0000256" key="2">
    <source>
        <dbReference type="ARBA" id="ARBA00022555"/>
    </source>
</evidence>
<evidence type="ECO:0000256" key="1">
    <source>
        <dbReference type="ARBA" id="ARBA00013260"/>
    </source>
</evidence>
<evidence type="ECO:0000256" key="5">
    <source>
        <dbReference type="ARBA" id="ARBA00038063"/>
    </source>
</evidence>
<keyword evidence="8" id="KW-0963">Cytoplasm</keyword>
<organism evidence="11 12">
    <name type="scientific">Candidatus Segetimicrobium genomatis</name>
    <dbReference type="NCBI Taxonomy" id="2569760"/>
    <lineage>
        <taxon>Bacteria</taxon>
        <taxon>Bacillati</taxon>
        <taxon>Candidatus Sysuimicrobiota</taxon>
        <taxon>Candidatus Sysuimicrobiia</taxon>
        <taxon>Candidatus Sysuimicrobiales</taxon>
        <taxon>Candidatus Segetimicrobiaceae</taxon>
        <taxon>Candidatus Segetimicrobium</taxon>
    </lineage>
</organism>
<dbReference type="InterPro" id="IPR036416">
    <property type="entry name" value="Pept_tRNA_hydro_sf"/>
</dbReference>
<dbReference type="GO" id="GO:0006515">
    <property type="term" value="P:protein quality control for misfolded or incompletely synthesized proteins"/>
    <property type="evidence" value="ECO:0007669"/>
    <property type="project" value="UniProtKB-UniRule"/>
</dbReference>
<dbReference type="PANTHER" id="PTHR17224">
    <property type="entry name" value="PEPTIDYL-TRNA HYDROLASE"/>
    <property type="match status" value="1"/>
</dbReference>
<evidence type="ECO:0000256" key="4">
    <source>
        <dbReference type="ARBA" id="ARBA00022884"/>
    </source>
</evidence>
<dbReference type="AlphaFoldDB" id="A0A537L785"/>
<feature type="binding site" evidence="8">
    <location>
        <position position="14"/>
    </location>
    <ligand>
        <name>tRNA</name>
        <dbReference type="ChEBI" id="CHEBI:17843"/>
    </ligand>
</feature>
<evidence type="ECO:0000256" key="9">
    <source>
        <dbReference type="RuleBase" id="RU000673"/>
    </source>
</evidence>
<dbReference type="GO" id="GO:0004045">
    <property type="term" value="F:peptidyl-tRNA hydrolase activity"/>
    <property type="evidence" value="ECO:0007669"/>
    <property type="project" value="UniProtKB-UniRule"/>
</dbReference>
<gene>
    <name evidence="8" type="primary">pth</name>
    <name evidence="11" type="ORF">E6H01_04755</name>
</gene>
<comment type="function">
    <text evidence="8">Catalyzes the release of premature peptidyl moieties from peptidyl-tRNA molecules trapped in stalled 50S ribosomal subunits, and thus maintains levels of free tRNAs and 50S ribosomes.</text>
</comment>
<dbReference type="Pfam" id="PF01195">
    <property type="entry name" value="Pept_tRNA_hydro"/>
    <property type="match status" value="1"/>
</dbReference>
<feature type="site" description="Stabilizes the basic form of H active site to accept a proton" evidence="8">
    <location>
        <position position="91"/>
    </location>
</feature>
<dbReference type="GO" id="GO:0000049">
    <property type="term" value="F:tRNA binding"/>
    <property type="evidence" value="ECO:0007669"/>
    <property type="project" value="UniProtKB-UniRule"/>
</dbReference>
<keyword evidence="4 8" id="KW-0694">RNA-binding</keyword>
<dbReference type="FunFam" id="3.40.50.1470:FF:000001">
    <property type="entry name" value="Peptidyl-tRNA hydrolase"/>
    <property type="match status" value="1"/>
</dbReference>
<dbReference type="EC" id="3.1.1.29" evidence="1 8"/>
<evidence type="ECO:0000313" key="11">
    <source>
        <dbReference type="EMBL" id="TMJ03853.1"/>
    </source>
</evidence>
<name>A0A537L785_9BACT</name>
<comment type="caution">
    <text evidence="11">The sequence shown here is derived from an EMBL/GenBank/DDBJ whole genome shotgun (WGS) entry which is preliminary data.</text>
</comment>
<dbReference type="PROSITE" id="PS01196">
    <property type="entry name" value="PEPT_TRNA_HYDROL_2"/>
    <property type="match status" value="1"/>
</dbReference>
<dbReference type="InterPro" id="IPR001328">
    <property type="entry name" value="Pept_tRNA_hydro"/>
</dbReference>
<keyword evidence="3 8" id="KW-0378">Hydrolase</keyword>
<evidence type="ECO:0000256" key="7">
    <source>
        <dbReference type="ARBA" id="ARBA00050038"/>
    </source>
</evidence>
<dbReference type="Proteomes" id="UP000319353">
    <property type="component" value="Unassembled WGS sequence"/>
</dbReference>
<dbReference type="NCBIfam" id="TIGR00447">
    <property type="entry name" value="pth"/>
    <property type="match status" value="1"/>
</dbReference>